<reference evidence="1" key="1">
    <citation type="submission" date="2021-02" db="EMBL/GenBank/DDBJ databases">
        <authorList>
            <person name="Nowell W R."/>
        </authorList>
    </citation>
    <scope>NUCLEOTIDE SEQUENCE</scope>
</reference>
<evidence type="ECO:0000313" key="2">
    <source>
        <dbReference type="Proteomes" id="UP000681722"/>
    </source>
</evidence>
<organism evidence="1 2">
    <name type="scientific">Didymodactylos carnosus</name>
    <dbReference type="NCBI Taxonomy" id="1234261"/>
    <lineage>
        <taxon>Eukaryota</taxon>
        <taxon>Metazoa</taxon>
        <taxon>Spiralia</taxon>
        <taxon>Gnathifera</taxon>
        <taxon>Rotifera</taxon>
        <taxon>Eurotatoria</taxon>
        <taxon>Bdelloidea</taxon>
        <taxon>Philodinida</taxon>
        <taxon>Philodinidae</taxon>
        <taxon>Didymodactylos</taxon>
    </lineage>
</organism>
<gene>
    <name evidence="1" type="ORF">SRO942_LOCUS51080</name>
</gene>
<sequence>KNRLYYKLFFSLSETGTDHLRRLIQTAFICFQQINTCDYLNDDQKRLIQDWMNTLSNDNSDLYQDLNDDPLTHRIGILEEALQAVNSAVYF</sequence>
<proteinExistence type="predicted"/>
<dbReference type="AlphaFoldDB" id="A0A8S3A877"/>
<comment type="caution">
    <text evidence="1">The sequence shown here is derived from an EMBL/GenBank/DDBJ whole genome shotgun (WGS) entry which is preliminary data.</text>
</comment>
<dbReference type="EMBL" id="CAJOBC010154390">
    <property type="protein sequence ID" value="CAF4681950.1"/>
    <property type="molecule type" value="Genomic_DNA"/>
</dbReference>
<dbReference type="Proteomes" id="UP000681722">
    <property type="component" value="Unassembled WGS sequence"/>
</dbReference>
<feature type="non-terminal residue" evidence="1">
    <location>
        <position position="1"/>
    </location>
</feature>
<name>A0A8S3A877_9BILA</name>
<accession>A0A8S3A877</accession>
<evidence type="ECO:0000313" key="1">
    <source>
        <dbReference type="EMBL" id="CAF4681950.1"/>
    </source>
</evidence>
<protein>
    <submittedName>
        <fullName evidence="1">Uncharacterized protein</fullName>
    </submittedName>
</protein>